<name>A0A0C2WVP2_SERVB</name>
<keyword evidence="2" id="KW-1185">Reference proteome</keyword>
<evidence type="ECO:0000313" key="1">
    <source>
        <dbReference type="EMBL" id="KIM30218.1"/>
    </source>
</evidence>
<dbReference type="HOGENOM" id="CLU_3015673_0_0_1"/>
<dbReference type="Proteomes" id="UP000054097">
    <property type="component" value="Unassembled WGS sequence"/>
</dbReference>
<reference evidence="2" key="2">
    <citation type="submission" date="2015-01" db="EMBL/GenBank/DDBJ databases">
        <title>Evolutionary Origins and Diversification of the Mycorrhizal Mutualists.</title>
        <authorList>
            <consortium name="DOE Joint Genome Institute"/>
            <consortium name="Mycorrhizal Genomics Consortium"/>
            <person name="Kohler A."/>
            <person name="Kuo A."/>
            <person name="Nagy L.G."/>
            <person name="Floudas D."/>
            <person name="Copeland A."/>
            <person name="Barry K.W."/>
            <person name="Cichocki N."/>
            <person name="Veneault-Fourrey C."/>
            <person name="LaButti K."/>
            <person name="Lindquist E.A."/>
            <person name="Lipzen A."/>
            <person name="Lundell T."/>
            <person name="Morin E."/>
            <person name="Murat C."/>
            <person name="Riley R."/>
            <person name="Ohm R."/>
            <person name="Sun H."/>
            <person name="Tunlid A."/>
            <person name="Henrissat B."/>
            <person name="Grigoriev I.V."/>
            <person name="Hibbett D.S."/>
            <person name="Martin F."/>
        </authorList>
    </citation>
    <scope>NUCLEOTIDE SEQUENCE [LARGE SCALE GENOMIC DNA]</scope>
    <source>
        <strain evidence="2">MAFF 305830</strain>
    </source>
</reference>
<proteinExistence type="predicted"/>
<gene>
    <name evidence="1" type="ORF">M408DRAFT_328282</name>
</gene>
<evidence type="ECO:0000313" key="2">
    <source>
        <dbReference type="Proteomes" id="UP000054097"/>
    </source>
</evidence>
<organism evidence="1 2">
    <name type="scientific">Serendipita vermifera MAFF 305830</name>
    <dbReference type="NCBI Taxonomy" id="933852"/>
    <lineage>
        <taxon>Eukaryota</taxon>
        <taxon>Fungi</taxon>
        <taxon>Dikarya</taxon>
        <taxon>Basidiomycota</taxon>
        <taxon>Agaricomycotina</taxon>
        <taxon>Agaricomycetes</taxon>
        <taxon>Sebacinales</taxon>
        <taxon>Serendipitaceae</taxon>
        <taxon>Serendipita</taxon>
    </lineage>
</organism>
<dbReference type="AlphaFoldDB" id="A0A0C2WVP2"/>
<accession>A0A0C2WVP2</accession>
<protein>
    <submittedName>
        <fullName evidence="1">Uncharacterized protein</fullName>
    </submittedName>
</protein>
<sequence length="56" mass="6312">MATTTNNPPEPVSSAQRFNISFPIPLRHSLSYSTNCFCPEYLSYDTDIPFDVLVVD</sequence>
<dbReference type="EMBL" id="KN824285">
    <property type="protein sequence ID" value="KIM30218.1"/>
    <property type="molecule type" value="Genomic_DNA"/>
</dbReference>
<reference evidence="1 2" key="1">
    <citation type="submission" date="2014-04" db="EMBL/GenBank/DDBJ databases">
        <authorList>
            <consortium name="DOE Joint Genome Institute"/>
            <person name="Kuo A."/>
            <person name="Zuccaro A."/>
            <person name="Kohler A."/>
            <person name="Nagy L.G."/>
            <person name="Floudas D."/>
            <person name="Copeland A."/>
            <person name="Barry K.W."/>
            <person name="Cichocki N."/>
            <person name="Veneault-Fourrey C."/>
            <person name="LaButti K."/>
            <person name="Lindquist E.A."/>
            <person name="Lipzen A."/>
            <person name="Lundell T."/>
            <person name="Morin E."/>
            <person name="Murat C."/>
            <person name="Sun H."/>
            <person name="Tunlid A."/>
            <person name="Henrissat B."/>
            <person name="Grigoriev I.V."/>
            <person name="Hibbett D.S."/>
            <person name="Martin F."/>
            <person name="Nordberg H.P."/>
            <person name="Cantor M.N."/>
            <person name="Hua S.X."/>
        </authorList>
    </citation>
    <scope>NUCLEOTIDE SEQUENCE [LARGE SCALE GENOMIC DNA]</scope>
    <source>
        <strain evidence="1 2">MAFF 305830</strain>
    </source>
</reference>